<dbReference type="Gene3D" id="3.30.200.20">
    <property type="entry name" value="Phosphorylase Kinase, domain 1"/>
    <property type="match status" value="1"/>
</dbReference>
<evidence type="ECO:0000313" key="2">
    <source>
        <dbReference type="EMBL" id="TLX64946.1"/>
    </source>
</evidence>
<accession>A0A5R9QI44</accession>
<organism evidence="2 3">
    <name type="scientific">Stutzerimonas nosocomialis</name>
    <dbReference type="NCBI Taxonomy" id="1056496"/>
    <lineage>
        <taxon>Bacteria</taxon>
        <taxon>Pseudomonadati</taxon>
        <taxon>Pseudomonadota</taxon>
        <taxon>Gammaproteobacteria</taxon>
        <taxon>Pseudomonadales</taxon>
        <taxon>Pseudomonadaceae</taxon>
        <taxon>Stutzerimonas</taxon>
    </lineage>
</organism>
<gene>
    <name evidence="2" type="ORF">DN820_03655</name>
</gene>
<reference evidence="2 3" key="1">
    <citation type="journal article" date="2017" name="Eur. J. Clin. Microbiol. Infect. Dis.">
        <title>Uncommonly isolated clinical Pseudomonas: identification and phylogenetic assignation.</title>
        <authorList>
            <person name="Mulet M."/>
            <person name="Gomila M."/>
            <person name="Ramirez A."/>
            <person name="Cardew S."/>
            <person name="Moore E.R."/>
            <person name="Lalucat J."/>
            <person name="Garcia-Valdes E."/>
        </authorList>
    </citation>
    <scope>NUCLEOTIDE SEQUENCE [LARGE SCALE GENOMIC DNA]</scope>
    <source>
        <strain evidence="2 3">SD129</strain>
    </source>
</reference>
<dbReference type="Pfam" id="PF01636">
    <property type="entry name" value="APH"/>
    <property type="match status" value="1"/>
</dbReference>
<keyword evidence="2" id="KW-0808">Transferase</keyword>
<dbReference type="InterPro" id="IPR052898">
    <property type="entry name" value="ACAD10-like"/>
</dbReference>
<dbReference type="SUPFAM" id="SSF56112">
    <property type="entry name" value="Protein kinase-like (PK-like)"/>
    <property type="match status" value="1"/>
</dbReference>
<evidence type="ECO:0000313" key="3">
    <source>
        <dbReference type="Proteomes" id="UP000306753"/>
    </source>
</evidence>
<keyword evidence="3" id="KW-1185">Reference proteome</keyword>
<proteinExistence type="predicted"/>
<protein>
    <submittedName>
        <fullName evidence="2">Phosphotransferase family protein</fullName>
    </submittedName>
</protein>
<dbReference type="InterPro" id="IPR002575">
    <property type="entry name" value="Aminoglycoside_PTrfase"/>
</dbReference>
<dbReference type="Proteomes" id="UP000306753">
    <property type="component" value="Unassembled WGS sequence"/>
</dbReference>
<dbReference type="GO" id="GO:0016740">
    <property type="term" value="F:transferase activity"/>
    <property type="evidence" value="ECO:0007669"/>
    <property type="project" value="UniProtKB-KW"/>
</dbReference>
<dbReference type="AlphaFoldDB" id="A0A5R9QI44"/>
<dbReference type="InterPro" id="IPR041726">
    <property type="entry name" value="ACAD10_11_N"/>
</dbReference>
<sequence length="356" mass="38991">MNGPELIDVLPAHRFDEAALASYLRGRLPEMGEAMVIRQFQGGQSNPTFLLETAGRRYVLRKKPPGRILPSAHLVEREYRVIRALGEQGAVPVPAAHVLCEDERIIGTPFYVMDFVDGRVLPHPALRDAGQGERRAIHFAAIDTLAALHRVDVEAIGLADYGKPQGYMARQVERWSGQYEASRTGDMPAMDKLMAWLQDRSPAHDETAIAHGDYRLGNLMLAGDAPRVTAILDWELSTLGHPLSDLAYYCLPYHLHCEHEGMRGLVGLDLAALGVPSEADLLARYCQQSGRDGIDDWHVFLAFSLFRLAAIVQGVYARALQGNASNADALEVGKRAGILAETGWAIAQRGSGVLSP</sequence>
<dbReference type="RefSeq" id="WP_138410946.1">
    <property type="nucleotide sequence ID" value="NZ_QLAG01000003.1"/>
</dbReference>
<dbReference type="CDD" id="cd05154">
    <property type="entry name" value="ACAD10_11_N-like"/>
    <property type="match status" value="1"/>
</dbReference>
<name>A0A5R9QI44_9GAMM</name>
<dbReference type="PANTHER" id="PTHR47829:SF3">
    <property type="entry name" value="AMINOGLYCOSIDE PHOSPHOTRANSFERASE DOMAIN-CONTAINING PROTEIN"/>
    <property type="match status" value="1"/>
</dbReference>
<dbReference type="EMBL" id="QLAG01000003">
    <property type="protein sequence ID" value="TLX64946.1"/>
    <property type="molecule type" value="Genomic_DNA"/>
</dbReference>
<feature type="domain" description="Aminoglycoside phosphotransferase" evidence="1">
    <location>
        <begin position="37"/>
        <end position="265"/>
    </location>
</feature>
<dbReference type="InterPro" id="IPR011009">
    <property type="entry name" value="Kinase-like_dom_sf"/>
</dbReference>
<dbReference type="PANTHER" id="PTHR47829">
    <property type="entry name" value="HYDROLASE, PUTATIVE (AFU_ORTHOLOGUE AFUA_1G12880)-RELATED"/>
    <property type="match status" value="1"/>
</dbReference>
<dbReference type="Gene3D" id="3.90.1200.10">
    <property type="match status" value="1"/>
</dbReference>
<evidence type="ECO:0000259" key="1">
    <source>
        <dbReference type="Pfam" id="PF01636"/>
    </source>
</evidence>
<comment type="caution">
    <text evidence="2">The sequence shown here is derived from an EMBL/GenBank/DDBJ whole genome shotgun (WGS) entry which is preliminary data.</text>
</comment>